<sequence length="583" mass="66702">MWVFYLISLPLTTGMVLFTLRYFAGPDVPRYVLFTVGYTWFCSLSIIILVPADIWATMSSNQENGAISFFWSWSYWSTFLLTWAVVPLIQGFEDAGDFTVSERLKTSVHVNLIFYLIVGSIGLFGLILLILTHNKWKGSLLGFAMACSNTFGLVTGAFLLGFGLSEIPKSIWRNADWTIRQKVLTHKIAQMAVKLDDAHQELSNAIVVAQATSKQMSKRDSLRPYMNVIDDMLTQMFREDPSFKPQGGRLGENDMDYDTDEKSMATLRRHLRGAREEYYRYKSEYMTYVLEALELEDTIKNYERRNSTGWEYNSSIRPARTGKLGSLCDTLEFLWKCILRKQVEKGLAVILGIMSVAILLAEATLLPSIDLSLFSILIKSVGTQEVLVQVFAFVPLMYMCICTYYSLFKIGMLMFYSLTPRQTSSVNLLMICSMVARYAPPVSYNFLNLIRLGKNKTTIFEQRMGNIDNAVPFFGDEFNKIYPLIMVIYTILVASNFFDKVFDFLGSWKRYIFKTEAEDMDGFDPSGLIILQKERSWLEQGCKVGEQVVPLARNFNNIDIESSNNFMVCWHTSHKKLDQSCLT</sequence>
<dbReference type="Pfam" id="PF04791">
    <property type="entry name" value="LMBR1"/>
    <property type="match status" value="1"/>
</dbReference>
<feature type="transmembrane region" description="Helical" evidence="6">
    <location>
        <begin position="143"/>
        <end position="164"/>
    </location>
</feature>
<keyword evidence="8" id="KW-1185">Reference proteome</keyword>
<keyword evidence="4 6" id="KW-1133">Transmembrane helix</keyword>
<keyword evidence="3 6" id="KW-0812">Transmembrane</keyword>
<accession>A0A445FMQ3</accession>
<feature type="transmembrane region" description="Helical" evidence="6">
    <location>
        <begin position="70"/>
        <end position="89"/>
    </location>
</feature>
<feature type="transmembrane region" description="Helical" evidence="6">
    <location>
        <begin position="110"/>
        <end position="131"/>
    </location>
</feature>
<dbReference type="Proteomes" id="UP000289340">
    <property type="component" value="Chromosome 18"/>
</dbReference>
<proteinExistence type="inferred from homology"/>
<feature type="transmembrane region" description="Helical" evidence="6">
    <location>
        <begin position="346"/>
        <end position="366"/>
    </location>
</feature>
<comment type="subcellular location">
    <subcellularLocation>
        <location evidence="1">Membrane</location>
        <topology evidence="1">Multi-pass membrane protein</topology>
    </subcellularLocation>
</comment>
<evidence type="ECO:0000256" key="4">
    <source>
        <dbReference type="ARBA" id="ARBA00022989"/>
    </source>
</evidence>
<feature type="transmembrane region" description="Helical" evidence="6">
    <location>
        <begin position="386"/>
        <end position="407"/>
    </location>
</feature>
<protein>
    <submittedName>
        <fullName evidence="7">LMBR1 domain-containing protein 2-like A isoform C</fullName>
    </submittedName>
</protein>
<feature type="transmembrane region" description="Helical" evidence="6">
    <location>
        <begin position="428"/>
        <end position="447"/>
    </location>
</feature>
<dbReference type="AlphaFoldDB" id="A0A445FMQ3"/>
<dbReference type="PANTHER" id="PTHR21355:SF0">
    <property type="entry name" value="G-PROTEIN COUPLED RECEPTOR-ASSOCIATED PROTEIN LMBRD2"/>
    <property type="match status" value="1"/>
</dbReference>
<evidence type="ECO:0000256" key="3">
    <source>
        <dbReference type="ARBA" id="ARBA00022692"/>
    </source>
</evidence>
<comment type="caution">
    <text evidence="7">The sequence shown here is derived from an EMBL/GenBank/DDBJ whole genome shotgun (WGS) entry which is preliminary data.</text>
</comment>
<evidence type="ECO:0000256" key="6">
    <source>
        <dbReference type="SAM" id="Phobius"/>
    </source>
</evidence>
<feature type="transmembrane region" description="Helical" evidence="6">
    <location>
        <begin position="481"/>
        <end position="502"/>
    </location>
</feature>
<dbReference type="InterPro" id="IPR006876">
    <property type="entry name" value="LMBR1-like_membr_prot"/>
</dbReference>
<organism evidence="7 8">
    <name type="scientific">Glycine soja</name>
    <name type="common">Wild soybean</name>
    <dbReference type="NCBI Taxonomy" id="3848"/>
    <lineage>
        <taxon>Eukaryota</taxon>
        <taxon>Viridiplantae</taxon>
        <taxon>Streptophyta</taxon>
        <taxon>Embryophyta</taxon>
        <taxon>Tracheophyta</taxon>
        <taxon>Spermatophyta</taxon>
        <taxon>Magnoliopsida</taxon>
        <taxon>eudicotyledons</taxon>
        <taxon>Gunneridae</taxon>
        <taxon>Pentapetalae</taxon>
        <taxon>rosids</taxon>
        <taxon>fabids</taxon>
        <taxon>Fabales</taxon>
        <taxon>Fabaceae</taxon>
        <taxon>Papilionoideae</taxon>
        <taxon>50 kb inversion clade</taxon>
        <taxon>NPAAA clade</taxon>
        <taxon>indigoferoid/millettioid clade</taxon>
        <taxon>Phaseoleae</taxon>
        <taxon>Glycine</taxon>
        <taxon>Glycine subgen. Soja</taxon>
    </lineage>
</organism>
<dbReference type="PANTHER" id="PTHR21355">
    <property type="entry name" value="G-PROTEIN COUPLED RECEPTOR-ASSOCIATED PROTEIN LMBRD2"/>
    <property type="match status" value="1"/>
</dbReference>
<reference evidence="7 8" key="1">
    <citation type="submission" date="2018-09" db="EMBL/GenBank/DDBJ databases">
        <title>A high-quality reference genome of wild soybean provides a powerful tool to mine soybean genomes.</title>
        <authorList>
            <person name="Xie M."/>
            <person name="Chung C.Y.L."/>
            <person name="Li M.-W."/>
            <person name="Wong F.-L."/>
            <person name="Chan T.-F."/>
            <person name="Lam H.-M."/>
        </authorList>
    </citation>
    <scope>NUCLEOTIDE SEQUENCE [LARGE SCALE GENOMIC DNA]</scope>
    <source>
        <strain evidence="8">cv. W05</strain>
        <tissue evidence="7">Hypocotyl of etiolated seedlings</tissue>
    </source>
</reference>
<evidence type="ECO:0000313" key="8">
    <source>
        <dbReference type="Proteomes" id="UP000289340"/>
    </source>
</evidence>
<feature type="transmembrane region" description="Helical" evidence="6">
    <location>
        <begin position="31"/>
        <end position="50"/>
    </location>
</feature>
<gene>
    <name evidence="7" type="ORF">D0Y65_047214</name>
</gene>
<feature type="transmembrane region" description="Helical" evidence="6">
    <location>
        <begin position="6"/>
        <end position="24"/>
    </location>
</feature>
<keyword evidence="5 6" id="KW-0472">Membrane</keyword>
<evidence type="ECO:0000313" key="7">
    <source>
        <dbReference type="EMBL" id="RZB50182.1"/>
    </source>
</evidence>
<name>A0A445FMQ3_GLYSO</name>
<evidence type="ECO:0000256" key="1">
    <source>
        <dbReference type="ARBA" id="ARBA00004141"/>
    </source>
</evidence>
<dbReference type="GO" id="GO:0016020">
    <property type="term" value="C:membrane"/>
    <property type="evidence" value="ECO:0007669"/>
    <property type="project" value="UniProtKB-SubCell"/>
</dbReference>
<evidence type="ECO:0000256" key="5">
    <source>
        <dbReference type="ARBA" id="ARBA00023136"/>
    </source>
</evidence>
<dbReference type="InterPro" id="IPR051584">
    <property type="entry name" value="GPCR-associated_LMBR1"/>
</dbReference>
<dbReference type="EMBL" id="QZWG01000018">
    <property type="protein sequence ID" value="RZB50182.1"/>
    <property type="molecule type" value="Genomic_DNA"/>
</dbReference>
<evidence type="ECO:0000256" key="2">
    <source>
        <dbReference type="ARBA" id="ARBA00010487"/>
    </source>
</evidence>
<comment type="similarity">
    <text evidence="2">Belongs to the LIMR family.</text>
</comment>